<dbReference type="EMBL" id="BTFZ01000013">
    <property type="protein sequence ID" value="GMM37985.1"/>
    <property type="molecule type" value="Genomic_DNA"/>
</dbReference>
<dbReference type="GO" id="GO:0005524">
    <property type="term" value="F:ATP binding"/>
    <property type="evidence" value="ECO:0007669"/>
    <property type="project" value="UniProtKB-KW"/>
</dbReference>
<accession>A0AAV5QUX7</accession>
<dbReference type="PROSITE" id="PS00455">
    <property type="entry name" value="AMP_BINDING"/>
    <property type="match status" value="1"/>
</dbReference>
<protein>
    <submittedName>
        <fullName evidence="4">Medium-chain fatty acid-CoA ligase</fullName>
    </submittedName>
</protein>
<dbReference type="GO" id="GO:0016020">
    <property type="term" value="C:membrane"/>
    <property type="evidence" value="ECO:0007669"/>
    <property type="project" value="TreeGrafter"/>
</dbReference>
<dbReference type="InterPro" id="IPR020845">
    <property type="entry name" value="AMP-binding_CS"/>
</dbReference>
<reference evidence="4 5" key="1">
    <citation type="journal article" date="2023" name="Elife">
        <title>Identification of key yeast species and microbe-microbe interactions impacting larval growth of Drosophila in the wild.</title>
        <authorList>
            <person name="Mure A."/>
            <person name="Sugiura Y."/>
            <person name="Maeda R."/>
            <person name="Honda K."/>
            <person name="Sakurai N."/>
            <person name="Takahashi Y."/>
            <person name="Watada M."/>
            <person name="Katoh T."/>
            <person name="Gotoh A."/>
            <person name="Gotoh Y."/>
            <person name="Taniguchi I."/>
            <person name="Nakamura K."/>
            <person name="Hayashi T."/>
            <person name="Katayama T."/>
            <person name="Uemura T."/>
            <person name="Hattori Y."/>
        </authorList>
    </citation>
    <scope>NUCLEOTIDE SEQUENCE [LARGE SCALE GENOMIC DNA]</scope>
    <source>
        <strain evidence="4 5">SC-9</strain>
    </source>
</reference>
<evidence type="ECO:0000256" key="2">
    <source>
        <dbReference type="ARBA" id="ARBA00022840"/>
    </source>
</evidence>
<keyword evidence="2" id="KW-0067">ATP-binding</keyword>
<dbReference type="GeneID" id="90075960"/>
<dbReference type="Gene3D" id="3.40.50.12780">
    <property type="entry name" value="N-terminal domain of ligase-like"/>
    <property type="match status" value="1"/>
</dbReference>
<keyword evidence="1" id="KW-0547">Nucleotide-binding</keyword>
<dbReference type="SUPFAM" id="SSF56801">
    <property type="entry name" value="Acetyl-CoA synthetase-like"/>
    <property type="match status" value="1"/>
</dbReference>
<sequence length="771" mass="87766">MPSPSTTPLAVSDDLVETFIEILHHHYSRDQSDAIEQNSKVYTIPNSMRDGYSAVYRNSICKPDEKLGAYIDERLDNYYTYFEIVNKIWPDKNFFGTRLFNNTKANDYDDFYTFQTTKEVHTRRTNFGSGLIEVVTKHKHYNSKIVGSLPHFDLYNNDKPYRFIVSIFSANRAEWCITDLMCQAFNLTNTALYDTLGPESTSYILGLTKSPVVVCSRDKIMRLLSLKLEKSKSLDTLLVIISMDKLDIQTDYALFKIASDLDINLFDMAQVESLGRNFPVELSPVGRDDVYTISFTSGTTGMPKGVVIPQKMYIASIKFMLQFSNTVKNANPFSLENPVNYLCFLPLSHIYERQLITYSIITGANIGFPKTATPVATLIEDLKIIKPHYFISVPRVYTKLEAGLKELIDRQGRFSGSVMKKTIHERIQKQSSKESELDKRFIYDQIYTSKLRASIGFDNMEYITTGSAPISIETLRFLRASLSVATGQGYGLTETLGGMDISHGLEDDLGSSGHVGNTTEVCLRDLPSMNYVHDDPDGIPKGELMVRGPQVFEYYYKRPEETEKAFDKDGFFHTGDIAKIDKKGRIHIIDRVKNFFKLSQGEYITPERIENIYLSNCPLLTQIFVYGNSFKSHLVSIIGFEPSILRHFLLEKHAKEIPTDILAELRQACTDGQDANETKMFEYLNRTQALKRILLLRMNIMVNGAKKKGDSSLLQGFEKIHNFKADVMPLKVEENTVTPTFKLKRIVATKRFKQDLDDLYSQGSLLKGSKI</sequence>
<proteinExistence type="predicted"/>
<dbReference type="InterPro" id="IPR000873">
    <property type="entry name" value="AMP-dep_synth/lig_dom"/>
</dbReference>
<dbReference type="PANTHER" id="PTHR43272:SF33">
    <property type="entry name" value="AMP-BINDING DOMAIN-CONTAINING PROTEIN-RELATED"/>
    <property type="match status" value="1"/>
</dbReference>
<dbReference type="Pfam" id="PF00501">
    <property type="entry name" value="AMP-binding"/>
    <property type="match status" value="1"/>
</dbReference>
<evidence type="ECO:0000256" key="1">
    <source>
        <dbReference type="ARBA" id="ARBA00022741"/>
    </source>
</evidence>
<dbReference type="AlphaFoldDB" id="A0AAV5QUX7"/>
<dbReference type="GO" id="GO:0005783">
    <property type="term" value="C:endoplasmic reticulum"/>
    <property type="evidence" value="ECO:0007669"/>
    <property type="project" value="TreeGrafter"/>
</dbReference>
<evidence type="ECO:0000313" key="4">
    <source>
        <dbReference type="EMBL" id="GMM37985.1"/>
    </source>
</evidence>
<dbReference type="GO" id="GO:0004467">
    <property type="term" value="F:long-chain fatty acid-CoA ligase activity"/>
    <property type="evidence" value="ECO:0007669"/>
    <property type="project" value="TreeGrafter"/>
</dbReference>
<keyword evidence="5" id="KW-1185">Reference proteome</keyword>
<feature type="domain" description="AMP-dependent synthetase/ligase" evidence="3">
    <location>
        <begin position="165"/>
        <end position="556"/>
    </location>
</feature>
<dbReference type="Proteomes" id="UP001360560">
    <property type="component" value="Unassembled WGS sequence"/>
</dbReference>
<organism evidence="4 5">
    <name type="scientific">Saccharomycopsis crataegensis</name>
    <dbReference type="NCBI Taxonomy" id="43959"/>
    <lineage>
        <taxon>Eukaryota</taxon>
        <taxon>Fungi</taxon>
        <taxon>Dikarya</taxon>
        <taxon>Ascomycota</taxon>
        <taxon>Saccharomycotina</taxon>
        <taxon>Saccharomycetes</taxon>
        <taxon>Saccharomycopsidaceae</taxon>
        <taxon>Saccharomycopsis</taxon>
    </lineage>
</organism>
<dbReference type="InterPro" id="IPR042099">
    <property type="entry name" value="ANL_N_sf"/>
</dbReference>
<evidence type="ECO:0000313" key="5">
    <source>
        <dbReference type="Proteomes" id="UP001360560"/>
    </source>
</evidence>
<name>A0AAV5QUX7_9ASCO</name>
<comment type="caution">
    <text evidence="4">The sequence shown here is derived from an EMBL/GenBank/DDBJ whole genome shotgun (WGS) entry which is preliminary data.</text>
</comment>
<evidence type="ECO:0000259" key="3">
    <source>
        <dbReference type="Pfam" id="PF00501"/>
    </source>
</evidence>
<dbReference type="RefSeq" id="XP_064854981.1">
    <property type="nucleotide sequence ID" value="XM_064998909.1"/>
</dbReference>
<gene>
    <name evidence="4" type="ORF">DASC09_053100</name>
</gene>
<dbReference type="PANTHER" id="PTHR43272">
    <property type="entry name" value="LONG-CHAIN-FATTY-ACID--COA LIGASE"/>
    <property type="match status" value="1"/>
</dbReference>
<keyword evidence="4" id="KW-0436">Ligase</keyword>